<dbReference type="InterPro" id="IPR008969">
    <property type="entry name" value="CarboxyPept-like_regulatory"/>
</dbReference>
<dbReference type="Proteomes" id="UP000028547">
    <property type="component" value="Unassembled WGS sequence"/>
</dbReference>
<accession>A0A084SKK6</accession>
<comment type="caution">
    <text evidence="1">The sequence shown here is derived from an EMBL/GenBank/DDBJ whole genome shotgun (WGS) entry which is preliminary data.</text>
</comment>
<dbReference type="EMBL" id="JPMI01000269">
    <property type="protein sequence ID" value="KFA88991.1"/>
    <property type="molecule type" value="Genomic_DNA"/>
</dbReference>
<organism evidence="1 2">
    <name type="scientific">Archangium violaceum Cb vi76</name>
    <dbReference type="NCBI Taxonomy" id="1406225"/>
    <lineage>
        <taxon>Bacteria</taxon>
        <taxon>Pseudomonadati</taxon>
        <taxon>Myxococcota</taxon>
        <taxon>Myxococcia</taxon>
        <taxon>Myxococcales</taxon>
        <taxon>Cystobacterineae</taxon>
        <taxon>Archangiaceae</taxon>
        <taxon>Archangium</taxon>
    </lineage>
</organism>
<dbReference type="AlphaFoldDB" id="A0A084SKK6"/>
<reference evidence="1 2" key="1">
    <citation type="submission" date="2014-07" db="EMBL/GenBank/DDBJ databases">
        <title>Draft Genome Sequence of Gephyronic Acid Producer, Cystobacter violaceus Strain Cb vi76.</title>
        <authorList>
            <person name="Stevens D.C."/>
            <person name="Young J."/>
            <person name="Carmichael R."/>
            <person name="Tan J."/>
            <person name="Taylor R.E."/>
        </authorList>
    </citation>
    <scope>NUCLEOTIDE SEQUENCE [LARGE SCALE GENOMIC DNA]</scope>
    <source>
        <strain evidence="1 2">Cb vi76</strain>
    </source>
</reference>
<evidence type="ECO:0008006" key="3">
    <source>
        <dbReference type="Google" id="ProtNLM"/>
    </source>
</evidence>
<protein>
    <recommendedName>
        <fullName evidence="3">Carboxypeptidase regulatory-like domain-containing protein</fullName>
    </recommendedName>
</protein>
<proteinExistence type="predicted"/>
<dbReference type="RefSeq" id="WP_152622553.1">
    <property type="nucleotide sequence ID" value="NZ_JPMI01000269.1"/>
</dbReference>
<evidence type="ECO:0000313" key="1">
    <source>
        <dbReference type="EMBL" id="KFA88991.1"/>
    </source>
</evidence>
<evidence type="ECO:0000313" key="2">
    <source>
        <dbReference type="Proteomes" id="UP000028547"/>
    </source>
</evidence>
<dbReference type="SUPFAM" id="SSF49464">
    <property type="entry name" value="Carboxypeptidase regulatory domain-like"/>
    <property type="match status" value="1"/>
</dbReference>
<gene>
    <name evidence="1" type="ORF">Q664_37645</name>
</gene>
<name>A0A084SKK6_9BACT</name>
<sequence length="227" mass="24483">MIDEVDQRLKSWVGRVLGDAPVSLAVPDRDSVERSVGLYLLELAPAPPPRTSRRPPLRVSLCYLVTAGGESPERAHHLLGELVFAAMEEPGFEVDLSPVPVPLWAALGVAPRPAFRLRVPLERERPLPVIPRVRVPLITRTVPGTVLLGRVVGPGDIPIPDAQVELPSMGLNARTDAKGHFRIASVPADTPLGRLEVRAKGAVLAVRAEELPTEEGALLVRLPLKEG</sequence>